<evidence type="ECO:0000313" key="2">
    <source>
        <dbReference type="Proteomes" id="UP000053051"/>
    </source>
</evidence>
<dbReference type="AlphaFoldDB" id="M1WYN1"/>
<proteinExistence type="predicted"/>
<organism evidence="1 2">
    <name type="scientific">Richelia intracellularis HH01</name>
    <dbReference type="NCBI Taxonomy" id="1165094"/>
    <lineage>
        <taxon>Bacteria</taxon>
        <taxon>Bacillati</taxon>
        <taxon>Cyanobacteriota</taxon>
        <taxon>Cyanophyceae</taxon>
        <taxon>Nostocales</taxon>
        <taxon>Nostocaceae</taxon>
        <taxon>Richelia</taxon>
    </lineage>
</organism>
<sequence length="39" mass="4214">MLLITAIIPEIILAPANSYMGSYMGDGSINVANFWVITI</sequence>
<comment type="caution">
    <text evidence="1">The sequence shown here is derived from an EMBL/GenBank/DDBJ whole genome shotgun (WGS) entry which is preliminary data.</text>
</comment>
<gene>
    <name evidence="1" type="ORF">RINTHH_8070</name>
</gene>
<name>M1WYN1_9NOST</name>
<dbReference type="EMBL" id="CAIY01000029">
    <property type="protein sequence ID" value="CCH66962.1"/>
    <property type="molecule type" value="Genomic_DNA"/>
</dbReference>
<protein>
    <submittedName>
        <fullName evidence="1">Uncharacterized protein</fullName>
    </submittedName>
</protein>
<dbReference type="Proteomes" id="UP000053051">
    <property type="component" value="Unassembled WGS sequence"/>
</dbReference>
<evidence type="ECO:0000313" key="1">
    <source>
        <dbReference type="EMBL" id="CCH66962.1"/>
    </source>
</evidence>
<keyword evidence="2" id="KW-1185">Reference proteome</keyword>
<reference evidence="2" key="2">
    <citation type="submission" date="2016-01" db="EMBL/GenBank/DDBJ databases">
        <title>Diatom-associated endosymboitic cyanobacterium lacks core nitrogen metabolism enzymes.</title>
        <authorList>
            <person name="Hilton J.A."/>
            <person name="Foster R.A."/>
            <person name="Tripp H.J."/>
            <person name="Carter B.J."/>
            <person name="Zehr J.P."/>
            <person name="Villareal T.A."/>
        </authorList>
    </citation>
    <scope>NUCLEOTIDE SEQUENCE [LARGE SCALE GENOMIC DNA]</scope>
    <source>
        <strain evidence="2">HH01</strain>
    </source>
</reference>
<reference evidence="1 2" key="1">
    <citation type="submission" date="2012-05" db="EMBL/GenBank/DDBJ databases">
        <authorList>
            <person name="Hilton J."/>
        </authorList>
    </citation>
    <scope>NUCLEOTIDE SEQUENCE [LARGE SCALE GENOMIC DNA]</scope>
    <source>
        <strain evidence="1 2">HH01</strain>
    </source>
</reference>
<accession>M1WYN1</accession>